<evidence type="ECO:0000313" key="3">
    <source>
        <dbReference type="Proteomes" id="UP000307169"/>
    </source>
</evidence>
<reference evidence="2 3" key="1">
    <citation type="submission" date="2019-03" db="EMBL/GenBank/DDBJ databases">
        <title>Sequencing 25 genomes of Wallemia mellicola.</title>
        <authorList>
            <person name="Gostincar C."/>
        </authorList>
    </citation>
    <scope>NUCLEOTIDE SEQUENCE [LARGE SCALE GENOMIC DNA]</scope>
    <source>
        <strain evidence="2 3">EXF-1262</strain>
    </source>
</reference>
<feature type="region of interest" description="Disordered" evidence="1">
    <location>
        <begin position="52"/>
        <end position="94"/>
    </location>
</feature>
<dbReference type="AlphaFoldDB" id="A0A4T0NLC0"/>
<feature type="compositionally biased region" description="Basic and acidic residues" evidence="1">
    <location>
        <begin position="79"/>
        <end position="90"/>
    </location>
</feature>
<accession>A0A4T0NLC0</accession>
<name>A0A4T0NLC0_9BASI</name>
<feature type="compositionally biased region" description="Basic and acidic residues" evidence="1">
    <location>
        <begin position="52"/>
        <end position="65"/>
    </location>
</feature>
<evidence type="ECO:0000256" key="1">
    <source>
        <dbReference type="SAM" id="MobiDB-lite"/>
    </source>
</evidence>
<organism evidence="2 3">
    <name type="scientific">Wallemia mellicola</name>
    <dbReference type="NCBI Taxonomy" id="1708541"/>
    <lineage>
        <taxon>Eukaryota</taxon>
        <taxon>Fungi</taxon>
        <taxon>Dikarya</taxon>
        <taxon>Basidiomycota</taxon>
        <taxon>Wallemiomycotina</taxon>
        <taxon>Wallemiomycetes</taxon>
        <taxon>Wallemiales</taxon>
        <taxon>Wallemiaceae</taxon>
        <taxon>Wallemia</taxon>
    </lineage>
</organism>
<comment type="caution">
    <text evidence="2">The sequence shown here is derived from an EMBL/GenBank/DDBJ whole genome shotgun (WGS) entry which is preliminary data.</text>
</comment>
<protein>
    <submittedName>
        <fullName evidence="2">Uncharacterized protein</fullName>
    </submittedName>
</protein>
<feature type="compositionally biased region" description="Basic residues" evidence="1">
    <location>
        <begin position="66"/>
        <end position="78"/>
    </location>
</feature>
<dbReference type="EMBL" id="SPRH01000043">
    <property type="protein sequence ID" value="TIB97841.1"/>
    <property type="molecule type" value="Genomic_DNA"/>
</dbReference>
<proteinExistence type="predicted"/>
<sequence>MSEMPLPTESTCDGFLIQSQAQAALHLQWKQEQKEARARAKLAELNSFFGEVTKDEELEREERRERREKRERKHNDKKRRYEGTEEKGEHGGLGAFFKKSMQKFRKTATASIYSSSSNESHIDINHTTSTTGSIEKPYERDVSVDNIGIANTVARLVHDKEQL</sequence>
<evidence type="ECO:0000313" key="2">
    <source>
        <dbReference type="EMBL" id="TIB97841.1"/>
    </source>
</evidence>
<gene>
    <name evidence="2" type="ORF">E3Q17_03211</name>
</gene>
<dbReference type="Proteomes" id="UP000307169">
    <property type="component" value="Unassembled WGS sequence"/>
</dbReference>